<comment type="subcellular location">
    <subcellularLocation>
        <location evidence="1 10">Cell outer membrane</location>
        <topology evidence="1 10">Multi-pass membrane protein</topology>
    </subcellularLocation>
</comment>
<dbReference type="InterPro" id="IPR025949">
    <property type="entry name" value="PapC-like_C"/>
</dbReference>
<evidence type="ECO:0000256" key="9">
    <source>
        <dbReference type="ARBA" id="ARBA00023237"/>
    </source>
</evidence>
<dbReference type="SUPFAM" id="SSF141729">
    <property type="entry name" value="FimD N-terminal domain-like"/>
    <property type="match status" value="1"/>
</dbReference>
<dbReference type="Pfam" id="PF13954">
    <property type="entry name" value="PapC_N"/>
    <property type="match status" value="1"/>
</dbReference>
<feature type="domain" description="PapC-like C-terminal" evidence="12">
    <location>
        <begin position="761"/>
        <end position="824"/>
    </location>
</feature>
<dbReference type="Gene3D" id="2.60.40.2610">
    <property type="entry name" value="Outer membrane usher protein FimD, plug domain"/>
    <property type="match status" value="1"/>
</dbReference>
<evidence type="ECO:0000259" key="12">
    <source>
        <dbReference type="Pfam" id="PF13953"/>
    </source>
</evidence>
<gene>
    <name evidence="14" type="ORF">C3712_00100</name>
</gene>
<dbReference type="InterPro" id="IPR043142">
    <property type="entry name" value="PapC-like_C_sf"/>
</dbReference>
<evidence type="ECO:0000313" key="14">
    <source>
        <dbReference type="EMBL" id="POZ34047.1"/>
    </source>
</evidence>
<feature type="signal peptide" evidence="11">
    <location>
        <begin position="1"/>
        <end position="30"/>
    </location>
</feature>
<keyword evidence="8 10" id="KW-0472">Membrane</keyword>
<keyword evidence="4" id="KW-1134">Transmembrane beta strand</keyword>
<dbReference type="PANTHER" id="PTHR30451">
    <property type="entry name" value="OUTER MEMBRANE USHER PROTEIN"/>
    <property type="match status" value="1"/>
</dbReference>
<accession>A0ABX5A9C4</accession>
<keyword evidence="3 10" id="KW-0813">Transport</keyword>
<dbReference type="PANTHER" id="PTHR30451:SF21">
    <property type="entry name" value="FIMBRIAL USHER DOMAIN-CONTAINING PROTEIN YDET-RELATED"/>
    <property type="match status" value="1"/>
</dbReference>
<evidence type="ECO:0000256" key="7">
    <source>
        <dbReference type="ARBA" id="ARBA00022729"/>
    </source>
</evidence>
<proteinExistence type="inferred from homology"/>
<evidence type="ECO:0000256" key="5">
    <source>
        <dbReference type="ARBA" id="ARBA00022558"/>
    </source>
</evidence>
<evidence type="ECO:0000256" key="6">
    <source>
        <dbReference type="ARBA" id="ARBA00022692"/>
    </source>
</evidence>
<comment type="similarity">
    <text evidence="2 10">Belongs to the fimbrial export usher family.</text>
</comment>
<dbReference type="InterPro" id="IPR037224">
    <property type="entry name" value="PapC_N_sf"/>
</dbReference>
<dbReference type="InterPro" id="IPR018030">
    <property type="entry name" value="Fimbrial_membr_usher_CS"/>
</dbReference>
<feature type="chain" id="PRO_5047269805" evidence="11">
    <location>
        <begin position="31"/>
        <end position="842"/>
    </location>
</feature>
<keyword evidence="15" id="KW-1185">Reference proteome</keyword>
<sequence>MTKQKQHFKPARLALFIAVALGTIIHDAGARDFFNPELLEVGNPGAGKTDLSMFEAGSQAPGVYHVDILIGDQTVDTQDIEFASVKDKDGDSVLQPCLSLEQLKSWGVRTHLFPNLASSGKCVDLSAIPQATADFQFSTQRLVISIPQAALEPQARGYVSPEQWDEGINAAMLNYSLSGANNWQRGNNGRADNAQYANLRPGVNIGPWRLRNYTTWSRDTHGQDKWDTVYTYAQRDVIPLKAQFTAGDSSAPNDVFDSMPFRGGQLASDDDMLPDSLKGYAPVVRGIARTNAQVTIRQNGYQIYQSYVSPGAFEITDMYPTGGAGDLQVTVKEADGSEQHYTVPFASLPVLQREGRLKFSVTGGQYRSYDSSVDKTPFAQGTAIYGLPHGFTIYGGVQESSKYQSLASGVGKNLGDFGALSADVTQAWSTPQDGLKTDGQSWRARYSKNVLETGTNFAIAGYRYSTSGYYGMQEVLDTYSDTSGLVERRRNRMELTMSQTLGQDLGTLMLSTVREDYWNSGRTMASWSLGYNNGWRGINYGLTYTYSKNGSSTGRGEQTYYDKDQQLALTISIPLDKFLPQTWANYSMNASKQSGTTHSVGLSGMAMENNALNWNVQQGYGTNDVGYTGAMNADYRGTYGEATVGYGYDKNSDRMNYGVQGGILAHADGVTFSQPLGETNVLIKAPGAKGVSIQNQTGAKTDWRGYTTVSNVTVYRKNDVALLTETLPEDVELELTNRTVTPTRGAVVRANYVTNVGLRALITLMQPGAIPVPFGAIVNVDGQSGQGFIVGEGGQVYLTGLNPKGSLTVKWGNDSDKACRSEYSSRAENNHSGVQSMNVICR</sequence>
<evidence type="ECO:0000256" key="3">
    <source>
        <dbReference type="ARBA" id="ARBA00022448"/>
    </source>
</evidence>
<evidence type="ECO:0000256" key="8">
    <source>
        <dbReference type="ARBA" id="ARBA00023136"/>
    </source>
</evidence>
<reference evidence="14 15" key="1">
    <citation type="submission" date="2018-02" db="EMBL/GenBank/DDBJ databases">
        <title>Lelliotia aquatilis sp. nov., isolated from drinking water.</title>
        <authorList>
            <person name="Kaempfer P."/>
            <person name="Glaeser S."/>
            <person name="Exner M."/>
            <person name="Doijad S."/>
            <person name="Chakraborty T."/>
        </authorList>
    </citation>
    <scope>NUCLEOTIDE SEQUENCE [LARGE SCALE GENOMIC DNA]</scope>
    <source>
        <strain evidence="14 15">6331-17</strain>
    </source>
</reference>
<keyword evidence="5 10" id="KW-1029">Fimbrium biogenesis</keyword>
<evidence type="ECO:0000256" key="4">
    <source>
        <dbReference type="ARBA" id="ARBA00022452"/>
    </source>
</evidence>
<dbReference type="Gene3D" id="2.60.40.3110">
    <property type="match status" value="1"/>
</dbReference>
<keyword evidence="9 10" id="KW-0998">Cell outer membrane</keyword>
<dbReference type="EMBL" id="PQVW01000001">
    <property type="protein sequence ID" value="POZ34047.1"/>
    <property type="molecule type" value="Genomic_DNA"/>
</dbReference>
<protein>
    <submittedName>
        <fullName evidence="14">Fimbrial assembly protein</fullName>
    </submittedName>
</protein>
<evidence type="ECO:0000259" key="13">
    <source>
        <dbReference type="Pfam" id="PF13954"/>
    </source>
</evidence>
<dbReference type="Pfam" id="PF13953">
    <property type="entry name" value="PapC_C"/>
    <property type="match status" value="1"/>
</dbReference>
<feature type="domain" description="PapC N-terminal" evidence="13">
    <location>
        <begin position="34"/>
        <end position="178"/>
    </location>
</feature>
<comment type="caution">
    <text evidence="14">The sequence shown here is derived from an EMBL/GenBank/DDBJ whole genome shotgun (WGS) entry which is preliminary data.</text>
</comment>
<name>A0ABX5A9C4_9ENTR</name>
<organism evidence="14 15">
    <name type="scientific">Lelliottia aquatilis</name>
    <dbReference type="NCBI Taxonomy" id="2080838"/>
    <lineage>
        <taxon>Bacteria</taxon>
        <taxon>Pseudomonadati</taxon>
        <taxon>Pseudomonadota</taxon>
        <taxon>Gammaproteobacteria</taxon>
        <taxon>Enterobacterales</taxon>
        <taxon>Enterobacteriaceae</taxon>
        <taxon>Lelliottia</taxon>
    </lineage>
</organism>
<keyword evidence="7 11" id="KW-0732">Signal</keyword>
<dbReference type="Gene3D" id="3.10.20.410">
    <property type="match status" value="1"/>
</dbReference>
<evidence type="ECO:0000256" key="2">
    <source>
        <dbReference type="ARBA" id="ARBA00008064"/>
    </source>
</evidence>
<dbReference type="InterPro" id="IPR042186">
    <property type="entry name" value="FimD_plug_dom"/>
</dbReference>
<dbReference type="Gene3D" id="2.60.40.2070">
    <property type="match status" value="1"/>
</dbReference>
<dbReference type="PROSITE" id="PS01151">
    <property type="entry name" value="FIMBRIAL_USHER"/>
    <property type="match status" value="1"/>
</dbReference>
<evidence type="ECO:0000256" key="11">
    <source>
        <dbReference type="SAM" id="SignalP"/>
    </source>
</evidence>
<evidence type="ECO:0000256" key="1">
    <source>
        <dbReference type="ARBA" id="ARBA00004571"/>
    </source>
</evidence>
<dbReference type="Proteomes" id="UP000237025">
    <property type="component" value="Unassembled WGS sequence"/>
</dbReference>
<keyword evidence="6 10" id="KW-0812">Transmembrane</keyword>
<dbReference type="InterPro" id="IPR025885">
    <property type="entry name" value="PapC_N"/>
</dbReference>
<dbReference type="InterPro" id="IPR000015">
    <property type="entry name" value="Fimb_usher"/>
</dbReference>
<evidence type="ECO:0000256" key="10">
    <source>
        <dbReference type="RuleBase" id="RU003884"/>
    </source>
</evidence>
<evidence type="ECO:0000313" key="15">
    <source>
        <dbReference type="Proteomes" id="UP000237025"/>
    </source>
</evidence>
<dbReference type="Pfam" id="PF00577">
    <property type="entry name" value="Usher"/>
    <property type="match status" value="1"/>
</dbReference>